<dbReference type="CDD" id="cd07067">
    <property type="entry name" value="HP_PGM_like"/>
    <property type="match status" value="1"/>
</dbReference>
<dbReference type="SUPFAM" id="SSF53254">
    <property type="entry name" value="Phosphoglycerate mutase-like"/>
    <property type="match status" value="1"/>
</dbReference>
<dbReference type="Gene3D" id="3.40.50.1240">
    <property type="entry name" value="Phosphoglycerate mutase-like"/>
    <property type="match status" value="1"/>
</dbReference>
<dbReference type="GO" id="GO:0101006">
    <property type="term" value="F:protein histidine phosphatase activity"/>
    <property type="evidence" value="ECO:0007669"/>
    <property type="project" value="TreeGrafter"/>
</dbReference>
<dbReference type="KEGG" id="kse:Ksed_14910"/>
<evidence type="ECO:0000313" key="4">
    <source>
        <dbReference type="Proteomes" id="UP000006666"/>
    </source>
</evidence>
<reference evidence="3 4" key="1">
    <citation type="journal article" date="2009" name="Stand. Genomic Sci.">
        <title>Complete genome sequence of Kytococcus sedentarius type strain (541).</title>
        <authorList>
            <person name="Sims D."/>
            <person name="Brettin T."/>
            <person name="Detter J.C."/>
            <person name="Han C."/>
            <person name="Lapidus A."/>
            <person name="Copeland A."/>
            <person name="Glavina Del Rio T."/>
            <person name="Nolan M."/>
            <person name="Chen F."/>
            <person name="Lucas S."/>
            <person name="Tice H."/>
            <person name="Cheng J.F."/>
            <person name="Bruce D."/>
            <person name="Goodwin L."/>
            <person name="Pitluck S."/>
            <person name="Ovchinnikova G."/>
            <person name="Pati A."/>
            <person name="Ivanova N."/>
            <person name="Mavrommatis K."/>
            <person name="Chen A."/>
            <person name="Palaniappan K."/>
            <person name="D'haeseleer P."/>
            <person name="Chain P."/>
            <person name="Bristow J."/>
            <person name="Eisen J.A."/>
            <person name="Markowitz V."/>
            <person name="Hugenholtz P."/>
            <person name="Schneider S."/>
            <person name="Goker M."/>
            <person name="Pukall R."/>
            <person name="Kyrpides N.C."/>
            <person name="Klenk H.P."/>
        </authorList>
    </citation>
    <scope>NUCLEOTIDE SEQUENCE [LARGE SCALE GENOMIC DNA]</scope>
    <source>
        <strain evidence="4">ATCC 14392 / DSM 20547 / JCM 11482 / CCUG 33030 / NBRC 15357 / NCTC 11040 / CCM 314 / 541</strain>
    </source>
</reference>
<protein>
    <submittedName>
        <fullName evidence="3">Fructose-2,6-bisphosphatase</fullName>
    </submittedName>
</protein>
<dbReference type="GO" id="GO:0070297">
    <property type="term" value="P:regulation of phosphorelay signal transduction system"/>
    <property type="evidence" value="ECO:0007669"/>
    <property type="project" value="TreeGrafter"/>
</dbReference>
<feature type="binding site" evidence="1">
    <location>
        <begin position="68"/>
        <end position="69"/>
    </location>
    <ligand>
        <name>substrate</name>
    </ligand>
</feature>
<evidence type="ECO:0000256" key="2">
    <source>
        <dbReference type="SAM" id="MobiDB-lite"/>
    </source>
</evidence>
<evidence type="ECO:0000256" key="1">
    <source>
        <dbReference type="PIRSR" id="PIRSR613078-2"/>
    </source>
</evidence>
<feature type="region of interest" description="Disordered" evidence="2">
    <location>
        <begin position="133"/>
        <end position="159"/>
    </location>
</feature>
<accession>C7NI08</accession>
<dbReference type="HOGENOM" id="CLU_033323_13_1_11"/>
<dbReference type="InterPro" id="IPR013078">
    <property type="entry name" value="His_Pase_superF_clade-1"/>
</dbReference>
<dbReference type="PANTHER" id="PTHR48100:SF15">
    <property type="entry name" value="SEDOHEPTULOSE 1,7-BISPHOSPHATASE"/>
    <property type="match status" value="1"/>
</dbReference>
<evidence type="ECO:0000313" key="3">
    <source>
        <dbReference type="EMBL" id="ACV06515.1"/>
    </source>
</evidence>
<dbReference type="PANTHER" id="PTHR48100">
    <property type="entry name" value="BROAD-SPECIFICITY PHOSPHATASE YOR283W-RELATED"/>
    <property type="match status" value="1"/>
</dbReference>
<gene>
    <name evidence="3" type="ordered locus">Ksed_14910</name>
</gene>
<feature type="region of interest" description="Disordered" evidence="2">
    <location>
        <begin position="1"/>
        <end position="20"/>
    </location>
</feature>
<dbReference type="InterPro" id="IPR050275">
    <property type="entry name" value="PGM_Phosphatase"/>
</dbReference>
<dbReference type="Proteomes" id="UP000006666">
    <property type="component" value="Chromosome"/>
</dbReference>
<organism evidence="3 4">
    <name type="scientific">Kytococcus sedentarius (strain ATCC 14392 / DSM 20547 / JCM 11482 / CCUG 33030 / NBRC 15357 / NCTC 11040 / CCM 314 / 541)</name>
    <name type="common">Micrococcus sedentarius</name>
    <dbReference type="NCBI Taxonomy" id="478801"/>
    <lineage>
        <taxon>Bacteria</taxon>
        <taxon>Bacillati</taxon>
        <taxon>Actinomycetota</taxon>
        <taxon>Actinomycetes</taxon>
        <taxon>Micrococcales</taxon>
        <taxon>Kytococcaceae</taxon>
        <taxon>Kytococcus</taxon>
    </lineage>
</organism>
<dbReference type="STRING" id="478801.Ksed_14910"/>
<dbReference type="AlphaFoldDB" id="C7NI08"/>
<name>C7NI08_KYTSD</name>
<proteinExistence type="predicted"/>
<dbReference type="eggNOG" id="COG0406">
    <property type="taxonomic scope" value="Bacteria"/>
</dbReference>
<feature type="compositionally biased region" description="Basic and acidic residues" evidence="2">
    <location>
        <begin position="133"/>
        <end position="144"/>
    </location>
</feature>
<dbReference type="InterPro" id="IPR029033">
    <property type="entry name" value="His_PPase_superfam"/>
</dbReference>
<feature type="binding site" evidence="1">
    <location>
        <position position="105"/>
    </location>
    <ligand>
        <name>substrate</name>
    </ligand>
</feature>
<dbReference type="Pfam" id="PF00300">
    <property type="entry name" value="His_Phos_1"/>
    <property type="match status" value="1"/>
</dbReference>
<dbReference type="SMART" id="SM00855">
    <property type="entry name" value="PGAM"/>
    <property type="match status" value="1"/>
</dbReference>
<dbReference type="EMBL" id="CP001686">
    <property type="protein sequence ID" value="ACV06515.1"/>
    <property type="molecule type" value="Genomic_DNA"/>
</dbReference>
<keyword evidence="4" id="KW-1185">Reference proteome</keyword>
<sequence length="240" mass="25964">MTQRTAAGFTPPLTGTAGGPLDAAGTAEQLGRFTCDDPVRMRPVDPGPGRLLLVRHGETEWSRVGRHTGLTDLPLTNEGRARAGGLPELLAPHDIVHVRCSPLQRAAETLQLAGREPDTYDADLAEWDYGAEEGRTTAEARESGRPGWTVFDGVPPGDTPGETVEMVAARASRVLGRVWEHLGRGDVLLVGHGHHLRVLAAVYLRQTPYLADSLEFEAGSLCVLGHHRDTPTIQRWNLTP</sequence>